<proteinExistence type="predicted"/>
<evidence type="ECO:0000313" key="2">
    <source>
        <dbReference type="Proteomes" id="UP001196413"/>
    </source>
</evidence>
<name>A0AAD5N0B9_PARTN</name>
<protein>
    <submittedName>
        <fullName evidence="1">Uncharacterized protein</fullName>
    </submittedName>
</protein>
<gene>
    <name evidence="1" type="ORF">KIN20_015442</name>
</gene>
<comment type="caution">
    <text evidence="1">The sequence shown here is derived from an EMBL/GenBank/DDBJ whole genome shotgun (WGS) entry which is preliminary data.</text>
</comment>
<dbReference type="Proteomes" id="UP001196413">
    <property type="component" value="Unassembled WGS sequence"/>
</dbReference>
<evidence type="ECO:0000313" key="1">
    <source>
        <dbReference type="EMBL" id="KAJ1357316.1"/>
    </source>
</evidence>
<accession>A0AAD5N0B9</accession>
<organism evidence="1 2">
    <name type="scientific">Parelaphostrongylus tenuis</name>
    <name type="common">Meningeal worm</name>
    <dbReference type="NCBI Taxonomy" id="148309"/>
    <lineage>
        <taxon>Eukaryota</taxon>
        <taxon>Metazoa</taxon>
        <taxon>Ecdysozoa</taxon>
        <taxon>Nematoda</taxon>
        <taxon>Chromadorea</taxon>
        <taxon>Rhabditida</taxon>
        <taxon>Rhabditina</taxon>
        <taxon>Rhabditomorpha</taxon>
        <taxon>Strongyloidea</taxon>
        <taxon>Metastrongylidae</taxon>
        <taxon>Parelaphostrongylus</taxon>
    </lineage>
</organism>
<dbReference type="AlphaFoldDB" id="A0AAD5N0B9"/>
<reference evidence="1" key="1">
    <citation type="submission" date="2021-06" db="EMBL/GenBank/DDBJ databases">
        <title>Parelaphostrongylus tenuis whole genome reference sequence.</title>
        <authorList>
            <person name="Garwood T.J."/>
            <person name="Larsen P.A."/>
            <person name="Fountain-Jones N.M."/>
            <person name="Garbe J.R."/>
            <person name="Macchietto M.G."/>
            <person name="Kania S.A."/>
            <person name="Gerhold R.W."/>
            <person name="Richards J.E."/>
            <person name="Wolf T.M."/>
        </authorList>
    </citation>
    <scope>NUCLEOTIDE SEQUENCE</scope>
    <source>
        <strain evidence="1">MNPRO001-30</strain>
        <tissue evidence="1">Meninges</tissue>
    </source>
</reference>
<dbReference type="EMBL" id="JAHQIW010003098">
    <property type="protein sequence ID" value="KAJ1357316.1"/>
    <property type="molecule type" value="Genomic_DNA"/>
</dbReference>
<sequence length="78" mass="8954">MDAHVDKDGYHQEEVVRPRRASLRRKRVEPLPVPTGRVILWLLGESDPLQWSTARVKCLTRRCSLSGELIFSCGVPRE</sequence>
<keyword evidence="2" id="KW-1185">Reference proteome</keyword>